<evidence type="ECO:0008006" key="4">
    <source>
        <dbReference type="Google" id="ProtNLM"/>
    </source>
</evidence>
<feature type="non-terminal residue" evidence="2">
    <location>
        <position position="1"/>
    </location>
</feature>
<reference evidence="2" key="3">
    <citation type="submission" date="2023-05" db="EMBL/GenBank/DDBJ databases">
        <authorList>
            <person name="Smith C.H."/>
        </authorList>
    </citation>
    <scope>NUCLEOTIDE SEQUENCE</scope>
    <source>
        <strain evidence="2">CHS0354</strain>
        <tissue evidence="2">Mantle</tissue>
    </source>
</reference>
<evidence type="ECO:0000313" key="2">
    <source>
        <dbReference type="EMBL" id="KAK3583814.1"/>
    </source>
</evidence>
<dbReference type="PANTHER" id="PTHR43440:SF1">
    <property type="entry name" value="UREASE"/>
    <property type="match status" value="1"/>
</dbReference>
<reference evidence="2" key="1">
    <citation type="journal article" date="2021" name="Genome Biol. Evol.">
        <title>A High-Quality Reference Genome for a Parasitic Bivalve with Doubly Uniparental Inheritance (Bivalvia: Unionida).</title>
        <authorList>
            <person name="Smith C.H."/>
        </authorList>
    </citation>
    <scope>NUCLEOTIDE SEQUENCE</scope>
    <source>
        <strain evidence="2">CHS0354</strain>
    </source>
</reference>
<dbReference type="GO" id="GO:0043419">
    <property type="term" value="P:urea catabolic process"/>
    <property type="evidence" value="ECO:0007669"/>
    <property type="project" value="InterPro"/>
</dbReference>
<protein>
    <recommendedName>
        <fullName evidence="4">Urease</fullName>
    </recommendedName>
</protein>
<dbReference type="AlphaFoldDB" id="A0AAE0VMX8"/>
<gene>
    <name evidence="2" type="ORF">CHS0354_022861</name>
</gene>
<dbReference type="Pfam" id="PF00547">
    <property type="entry name" value="Urease_gamma"/>
    <property type="match status" value="1"/>
</dbReference>
<proteinExistence type="predicted"/>
<dbReference type="SUPFAM" id="SSF54111">
    <property type="entry name" value="Urease, gamma-subunit"/>
    <property type="match status" value="1"/>
</dbReference>
<dbReference type="GO" id="GO:0016787">
    <property type="term" value="F:hydrolase activity"/>
    <property type="evidence" value="ECO:0007669"/>
    <property type="project" value="UniProtKB-KW"/>
</dbReference>
<organism evidence="2 3">
    <name type="scientific">Potamilus streckersoni</name>
    <dbReference type="NCBI Taxonomy" id="2493646"/>
    <lineage>
        <taxon>Eukaryota</taxon>
        <taxon>Metazoa</taxon>
        <taxon>Spiralia</taxon>
        <taxon>Lophotrochozoa</taxon>
        <taxon>Mollusca</taxon>
        <taxon>Bivalvia</taxon>
        <taxon>Autobranchia</taxon>
        <taxon>Heteroconchia</taxon>
        <taxon>Palaeoheterodonta</taxon>
        <taxon>Unionida</taxon>
        <taxon>Unionoidea</taxon>
        <taxon>Unionidae</taxon>
        <taxon>Ambleminae</taxon>
        <taxon>Lampsilini</taxon>
        <taxon>Potamilus</taxon>
    </lineage>
</organism>
<dbReference type="PANTHER" id="PTHR43440">
    <property type="entry name" value="UREASE"/>
    <property type="match status" value="1"/>
</dbReference>
<sequence>MALSPTTTTTTTSHSSNRGISVRFVVVSMCHQVGTFSRCNHVPSGSEGRKMKLSPREVEGLLIHQCGYLAQKRLARGVRLNHPEAIALIVSQ</sequence>
<reference evidence="2" key="2">
    <citation type="journal article" date="2021" name="Genome Biol. Evol.">
        <title>Developing a high-quality reference genome for a parasitic bivalve with doubly uniparental inheritance (Bivalvia: Unionida).</title>
        <authorList>
            <person name="Smith C.H."/>
        </authorList>
    </citation>
    <scope>NUCLEOTIDE SEQUENCE</scope>
    <source>
        <strain evidence="2">CHS0354</strain>
        <tissue evidence="2">Mantle</tissue>
    </source>
</reference>
<dbReference type="GO" id="GO:0016151">
    <property type="term" value="F:nickel cation binding"/>
    <property type="evidence" value="ECO:0007669"/>
    <property type="project" value="InterPro"/>
</dbReference>
<evidence type="ECO:0000256" key="1">
    <source>
        <dbReference type="ARBA" id="ARBA00022801"/>
    </source>
</evidence>
<keyword evidence="1" id="KW-0378">Hydrolase</keyword>
<dbReference type="InterPro" id="IPR050112">
    <property type="entry name" value="Urease_alpha_subunit"/>
</dbReference>
<keyword evidence="3" id="KW-1185">Reference proteome</keyword>
<evidence type="ECO:0000313" key="3">
    <source>
        <dbReference type="Proteomes" id="UP001195483"/>
    </source>
</evidence>
<dbReference type="InterPro" id="IPR036463">
    <property type="entry name" value="Urease_gamma_sf"/>
</dbReference>
<name>A0AAE0VMX8_9BIVA</name>
<dbReference type="EMBL" id="JAEAOA010001385">
    <property type="protein sequence ID" value="KAK3583814.1"/>
    <property type="molecule type" value="Genomic_DNA"/>
</dbReference>
<comment type="caution">
    <text evidence="2">The sequence shown here is derived from an EMBL/GenBank/DDBJ whole genome shotgun (WGS) entry which is preliminary data.</text>
</comment>
<dbReference type="Proteomes" id="UP001195483">
    <property type="component" value="Unassembled WGS sequence"/>
</dbReference>
<dbReference type="InterPro" id="IPR002026">
    <property type="entry name" value="Urease_gamma/gamma-beta_su"/>
</dbReference>
<accession>A0AAE0VMX8</accession>
<dbReference type="Gene3D" id="3.30.280.10">
    <property type="entry name" value="Urease, gamma-like subunit"/>
    <property type="match status" value="1"/>
</dbReference>